<dbReference type="GO" id="GO:0005739">
    <property type="term" value="C:mitochondrion"/>
    <property type="evidence" value="ECO:0007669"/>
    <property type="project" value="TreeGrafter"/>
</dbReference>
<dbReference type="InterPro" id="IPR027417">
    <property type="entry name" value="P-loop_NTPase"/>
</dbReference>
<keyword evidence="3" id="KW-0067">ATP-binding</keyword>
<evidence type="ECO:0000256" key="4">
    <source>
        <dbReference type="SAM" id="MobiDB-lite"/>
    </source>
</evidence>
<dbReference type="GO" id="GO:0005524">
    <property type="term" value="F:ATP binding"/>
    <property type="evidence" value="ECO:0007669"/>
    <property type="project" value="UniProtKB-KW"/>
</dbReference>
<evidence type="ECO:0000313" key="6">
    <source>
        <dbReference type="Proteomes" id="UP001162060"/>
    </source>
</evidence>
<dbReference type="InterPro" id="IPR005654">
    <property type="entry name" value="ATPase_AFG1-like"/>
</dbReference>
<comment type="similarity">
    <text evidence="1">Belongs to the AFG1 ATPase family.</text>
</comment>
<reference evidence="5" key="1">
    <citation type="submission" date="2024-01" db="EMBL/GenBank/DDBJ databases">
        <authorList>
            <person name="Webb A."/>
        </authorList>
    </citation>
    <scope>NUCLEOTIDE SEQUENCE</scope>
    <source>
        <strain evidence="5">Pm1</strain>
    </source>
</reference>
<name>A0AAV1UT06_9STRA</name>
<evidence type="ECO:0000256" key="1">
    <source>
        <dbReference type="ARBA" id="ARBA00010322"/>
    </source>
</evidence>
<organism evidence="5 6">
    <name type="scientific">Peronospora matthiolae</name>
    <dbReference type="NCBI Taxonomy" id="2874970"/>
    <lineage>
        <taxon>Eukaryota</taxon>
        <taxon>Sar</taxon>
        <taxon>Stramenopiles</taxon>
        <taxon>Oomycota</taxon>
        <taxon>Peronosporomycetes</taxon>
        <taxon>Peronosporales</taxon>
        <taxon>Peronosporaceae</taxon>
        <taxon>Peronospora</taxon>
    </lineage>
</organism>
<feature type="region of interest" description="Disordered" evidence="4">
    <location>
        <begin position="434"/>
        <end position="461"/>
    </location>
</feature>
<dbReference type="PANTHER" id="PTHR12169:SF6">
    <property type="entry name" value="AFG1-LIKE ATPASE"/>
    <property type="match status" value="1"/>
</dbReference>
<comment type="caution">
    <text evidence="5">The sequence shown here is derived from an EMBL/GenBank/DDBJ whole genome shotgun (WGS) entry which is preliminary data.</text>
</comment>
<gene>
    <name evidence="5" type="ORF">PM001_LOCUS21675</name>
</gene>
<dbReference type="Pfam" id="PF03969">
    <property type="entry name" value="AFG1_ATPase"/>
    <property type="match status" value="1"/>
</dbReference>
<dbReference type="NCBIfam" id="NF040713">
    <property type="entry name" value="ZapE"/>
    <property type="match status" value="1"/>
</dbReference>
<sequence length="466" mass="52400">MDRLTIRRVFSVQKSHILHHSSSTLATAAPSSQDKALYTVYKQCVTRGDVTFDPIQVRAVQYLDVLYDHVINYKGPDLEFSSASSGSWVSWWQKLAGKKNKTEQTGTVDAPKGLYLYGGVGCGKTFVMDMFFDQVPVEQKLRVHFHEFMLGIHKRMHDLRQAGYREDLIPHIADELLKKSWLLCFDEFQVTDVADALILQRLFSALLKRGVVMVATSNRPPSDLYKNGLQRELFMPFIELIGERCNVVSLEDSTTDYRVLKGAVHAANVYDYPIARDTRASFDYEFVAQCGGEETVATDVTTQGRKVHVPEAAVKAGVCRFSFIDLCEKPLGAADYLAIAEAFPIVFVSDIPLLDAERLNQLRRFITFVDCMYDRGVRLHCLAAESPERLYQVDVGMKSHVDEAFAFDRTISRLLEMGSEAYLLAHGDRQANGQSRDRSFLASGSTGAANGSEERVDEDERLQLSC</sequence>
<dbReference type="PANTHER" id="PTHR12169">
    <property type="entry name" value="ATPASE N2B"/>
    <property type="match status" value="1"/>
</dbReference>
<proteinExistence type="inferred from homology"/>
<evidence type="ECO:0000256" key="3">
    <source>
        <dbReference type="ARBA" id="ARBA00022840"/>
    </source>
</evidence>
<dbReference type="EMBL" id="CAKLBY020000224">
    <property type="protein sequence ID" value="CAK7936525.1"/>
    <property type="molecule type" value="Genomic_DNA"/>
</dbReference>
<dbReference type="Proteomes" id="UP001162060">
    <property type="component" value="Unassembled WGS sequence"/>
</dbReference>
<accession>A0AAV1UT06</accession>
<dbReference type="AlphaFoldDB" id="A0AAV1UT06"/>
<evidence type="ECO:0000256" key="2">
    <source>
        <dbReference type="ARBA" id="ARBA00022741"/>
    </source>
</evidence>
<evidence type="ECO:0008006" key="7">
    <source>
        <dbReference type="Google" id="ProtNLM"/>
    </source>
</evidence>
<dbReference type="SUPFAM" id="SSF52540">
    <property type="entry name" value="P-loop containing nucleoside triphosphate hydrolases"/>
    <property type="match status" value="1"/>
</dbReference>
<keyword evidence="2" id="KW-0547">Nucleotide-binding</keyword>
<evidence type="ECO:0000313" key="5">
    <source>
        <dbReference type="EMBL" id="CAK7936525.1"/>
    </source>
</evidence>
<protein>
    <recommendedName>
        <fullName evidence="7">Lactation elevated protein 1</fullName>
    </recommendedName>
</protein>
<dbReference type="Gene3D" id="3.40.50.300">
    <property type="entry name" value="P-loop containing nucleotide triphosphate hydrolases"/>
    <property type="match status" value="1"/>
</dbReference>
<dbReference type="GO" id="GO:0016887">
    <property type="term" value="F:ATP hydrolysis activity"/>
    <property type="evidence" value="ECO:0007669"/>
    <property type="project" value="InterPro"/>
</dbReference>